<evidence type="ECO:0000256" key="1">
    <source>
        <dbReference type="ARBA" id="ARBA00022801"/>
    </source>
</evidence>
<dbReference type="InterPro" id="IPR052723">
    <property type="entry name" value="Acyl-CoA_thioesterase_PaaI"/>
</dbReference>
<dbReference type="RefSeq" id="WP_190258633.1">
    <property type="nucleotide sequence ID" value="NZ_QFGA01000002.1"/>
</dbReference>
<dbReference type="SUPFAM" id="SSF54637">
    <property type="entry name" value="Thioesterase/thiol ester dehydrase-isomerase"/>
    <property type="match status" value="1"/>
</dbReference>
<keyword evidence="1 3" id="KW-0378">Hydrolase</keyword>
<sequence length="124" mass="13057">MAKDAFARRLGIELIEMKEGYARATMKVTPELLNGAGVTHGSAVFGLADLVFAAASNSHGPVALGLNVNIHYLKATTSGALLTGIAREENQTRKTGLYRLEVTDEKGDLVALAEGLAYRPGSGK</sequence>
<dbReference type="EC" id="3.1.2.-" evidence="3"/>
<dbReference type="Gene3D" id="3.10.129.10">
    <property type="entry name" value="Hotdog Thioesterase"/>
    <property type="match status" value="1"/>
</dbReference>
<dbReference type="InterPro" id="IPR006683">
    <property type="entry name" value="Thioestr_dom"/>
</dbReference>
<comment type="caution">
    <text evidence="3">The sequence shown here is derived from an EMBL/GenBank/DDBJ whole genome shotgun (WGS) entry which is preliminary data.</text>
</comment>
<dbReference type="InterPro" id="IPR003736">
    <property type="entry name" value="PAAI_dom"/>
</dbReference>
<dbReference type="EMBL" id="QFGA01000002">
    <property type="protein sequence ID" value="TEB05958.1"/>
    <property type="molecule type" value="Genomic_DNA"/>
</dbReference>
<evidence type="ECO:0000313" key="4">
    <source>
        <dbReference type="Proteomes" id="UP000298324"/>
    </source>
</evidence>
<dbReference type="PANTHER" id="PTHR42856">
    <property type="entry name" value="ACYL-COENZYME A THIOESTERASE PAAI"/>
    <property type="match status" value="1"/>
</dbReference>
<dbReference type="Proteomes" id="UP000298324">
    <property type="component" value="Unassembled WGS sequence"/>
</dbReference>
<evidence type="ECO:0000313" key="3">
    <source>
        <dbReference type="EMBL" id="TEB05958.1"/>
    </source>
</evidence>
<reference evidence="3 4" key="1">
    <citation type="journal article" date="2018" name="Environ. Microbiol.">
        <title>Novel energy conservation strategies and behaviour of Pelotomaculum schinkii driving syntrophic propionate catabolism.</title>
        <authorList>
            <person name="Hidalgo-Ahumada C.A.P."/>
            <person name="Nobu M.K."/>
            <person name="Narihiro T."/>
            <person name="Tamaki H."/>
            <person name="Liu W.T."/>
            <person name="Kamagata Y."/>
            <person name="Stams A.J.M."/>
            <person name="Imachi H."/>
            <person name="Sousa D.Z."/>
        </authorList>
    </citation>
    <scope>NUCLEOTIDE SEQUENCE [LARGE SCALE GENOMIC DNA]</scope>
    <source>
        <strain evidence="3 4">HH</strain>
    </source>
</reference>
<gene>
    <name evidence="3" type="primary">paaI</name>
    <name evidence="3" type="ORF">Psch_03000</name>
</gene>
<keyword evidence="4" id="KW-1185">Reference proteome</keyword>
<accession>A0A4Y7RAF7</accession>
<name>A0A4Y7RAF7_9FIRM</name>
<dbReference type="Pfam" id="PF03061">
    <property type="entry name" value="4HBT"/>
    <property type="match status" value="1"/>
</dbReference>
<dbReference type="InterPro" id="IPR029069">
    <property type="entry name" value="HotDog_dom_sf"/>
</dbReference>
<protein>
    <submittedName>
        <fullName evidence="3">Acyl-coenzyme A thioesterase PaaI</fullName>
        <ecNumber evidence="3">3.1.2.-</ecNumber>
    </submittedName>
</protein>
<dbReference type="GO" id="GO:0016289">
    <property type="term" value="F:acyl-CoA hydrolase activity"/>
    <property type="evidence" value="ECO:0007669"/>
    <property type="project" value="TreeGrafter"/>
</dbReference>
<dbReference type="NCBIfam" id="TIGR00369">
    <property type="entry name" value="unchar_dom_1"/>
    <property type="match status" value="1"/>
</dbReference>
<dbReference type="CDD" id="cd03443">
    <property type="entry name" value="PaaI_thioesterase"/>
    <property type="match status" value="1"/>
</dbReference>
<organism evidence="3 4">
    <name type="scientific">Pelotomaculum schinkii</name>
    <dbReference type="NCBI Taxonomy" id="78350"/>
    <lineage>
        <taxon>Bacteria</taxon>
        <taxon>Bacillati</taxon>
        <taxon>Bacillota</taxon>
        <taxon>Clostridia</taxon>
        <taxon>Eubacteriales</taxon>
        <taxon>Desulfotomaculaceae</taxon>
        <taxon>Pelotomaculum</taxon>
    </lineage>
</organism>
<feature type="domain" description="Thioesterase" evidence="2">
    <location>
        <begin position="37"/>
        <end position="111"/>
    </location>
</feature>
<evidence type="ECO:0000259" key="2">
    <source>
        <dbReference type="Pfam" id="PF03061"/>
    </source>
</evidence>
<dbReference type="AlphaFoldDB" id="A0A4Y7RAF7"/>
<proteinExistence type="predicted"/>
<dbReference type="PANTHER" id="PTHR42856:SF1">
    <property type="entry name" value="ACYL-COENZYME A THIOESTERASE PAAI"/>
    <property type="match status" value="1"/>
</dbReference>